<keyword evidence="1" id="KW-1133">Transmembrane helix</keyword>
<evidence type="ECO:0000313" key="3">
    <source>
        <dbReference type="Proteomes" id="UP000070160"/>
    </source>
</evidence>
<reference evidence="3" key="1">
    <citation type="submission" date="2016-01" db="EMBL/GenBank/DDBJ databases">
        <authorList>
            <person name="Mitreva M."/>
            <person name="Pepin K.H."/>
            <person name="Mihindukulasuriya K.A."/>
            <person name="Fulton R."/>
            <person name="Fronick C."/>
            <person name="O'Laughlin M."/>
            <person name="Miner T."/>
            <person name="Herter B."/>
            <person name="Rosa B.A."/>
            <person name="Cordes M."/>
            <person name="Tomlinson C."/>
            <person name="Wollam A."/>
            <person name="Palsikar V.B."/>
            <person name="Mardis E.R."/>
            <person name="Wilson R.K."/>
        </authorList>
    </citation>
    <scope>NUCLEOTIDE SEQUENCE [LARGE SCALE GENOMIC DNA]</scope>
    <source>
        <strain evidence="3">KA00182</strain>
    </source>
</reference>
<comment type="caution">
    <text evidence="2">The sequence shown here is derived from an EMBL/GenBank/DDBJ whole genome shotgun (WGS) entry which is preliminary data.</text>
</comment>
<organism evidence="2 3">
    <name type="scientific">Megasphaera hutchinsoni</name>
    <dbReference type="NCBI Taxonomy" id="1588748"/>
    <lineage>
        <taxon>Bacteria</taxon>
        <taxon>Bacillati</taxon>
        <taxon>Bacillota</taxon>
        <taxon>Negativicutes</taxon>
        <taxon>Veillonellales</taxon>
        <taxon>Veillonellaceae</taxon>
        <taxon>Megasphaera</taxon>
    </lineage>
</organism>
<dbReference type="Proteomes" id="UP000070160">
    <property type="component" value="Unassembled WGS sequence"/>
</dbReference>
<feature type="transmembrane region" description="Helical" evidence="1">
    <location>
        <begin position="27"/>
        <end position="47"/>
    </location>
</feature>
<dbReference type="AlphaFoldDB" id="A0A134CJN2"/>
<evidence type="ECO:0000256" key="1">
    <source>
        <dbReference type="SAM" id="Phobius"/>
    </source>
</evidence>
<keyword evidence="3" id="KW-1185">Reference proteome</keyword>
<protein>
    <submittedName>
        <fullName evidence="2">Uncharacterized protein</fullName>
    </submittedName>
</protein>
<dbReference type="STRING" id="1588748.HMPREF3182_00416"/>
<name>A0A134CJN2_9FIRM</name>
<proteinExistence type="predicted"/>
<keyword evidence="1" id="KW-0472">Membrane</keyword>
<keyword evidence="1" id="KW-0812">Transmembrane</keyword>
<sequence length="56" mass="6461">MRGEAGDVRSCTISFRVDLQLEIRKKLSTLIALFFMLSVGQLMRLFLSSDWRLVIV</sequence>
<gene>
    <name evidence="2" type="ORF">HMPREF3182_00416</name>
</gene>
<accession>A0A134CJN2</accession>
<dbReference type="EMBL" id="LSDT01000012">
    <property type="protein sequence ID" value="KXB92420.1"/>
    <property type="molecule type" value="Genomic_DNA"/>
</dbReference>
<evidence type="ECO:0000313" key="2">
    <source>
        <dbReference type="EMBL" id="KXB92420.1"/>
    </source>
</evidence>